<keyword evidence="8" id="KW-1185">Reference proteome</keyword>
<dbReference type="InterPro" id="IPR018499">
    <property type="entry name" value="Tetraspanin/Peripherin"/>
</dbReference>
<evidence type="ECO:0000256" key="5">
    <source>
        <dbReference type="SAM" id="MobiDB-lite"/>
    </source>
</evidence>
<evidence type="ECO:0000256" key="2">
    <source>
        <dbReference type="ARBA" id="ARBA00022692"/>
    </source>
</evidence>
<keyword evidence="4 6" id="KW-0472">Membrane</keyword>
<dbReference type="AlphaFoldDB" id="A0A6A5F981"/>
<feature type="transmembrane region" description="Helical" evidence="6">
    <location>
        <begin position="140"/>
        <end position="159"/>
    </location>
</feature>
<dbReference type="GO" id="GO:0005886">
    <property type="term" value="C:plasma membrane"/>
    <property type="evidence" value="ECO:0007669"/>
    <property type="project" value="TreeGrafter"/>
</dbReference>
<dbReference type="PRINTS" id="PR00259">
    <property type="entry name" value="TMFOUR"/>
</dbReference>
<evidence type="ECO:0000256" key="3">
    <source>
        <dbReference type="ARBA" id="ARBA00022989"/>
    </source>
</evidence>
<evidence type="ECO:0000256" key="6">
    <source>
        <dbReference type="SAM" id="Phobius"/>
    </source>
</evidence>
<feature type="region of interest" description="Disordered" evidence="5">
    <location>
        <begin position="56"/>
        <end position="78"/>
    </location>
</feature>
<proteinExistence type="predicted"/>
<feature type="transmembrane region" description="Helical" evidence="6">
    <location>
        <begin position="166"/>
        <end position="190"/>
    </location>
</feature>
<accession>A0A6A5F981</accession>
<keyword evidence="3 6" id="KW-1133">Transmembrane helix</keyword>
<comment type="subcellular location">
    <subcellularLocation>
        <location evidence="1">Membrane</location>
        <topology evidence="1">Multi-pass membrane protein</topology>
    </subcellularLocation>
</comment>
<dbReference type="PANTHER" id="PTHR19282:SF544">
    <property type="entry name" value="TETRASPANIN"/>
    <property type="match status" value="1"/>
</dbReference>
<evidence type="ECO:0000313" key="7">
    <source>
        <dbReference type="EMBL" id="KAF1388628.1"/>
    </source>
</evidence>
<keyword evidence="2 6" id="KW-0812">Transmembrane</keyword>
<dbReference type="EMBL" id="VHII01000007">
    <property type="protein sequence ID" value="KAF1388628.1"/>
    <property type="molecule type" value="Genomic_DNA"/>
</dbReference>
<evidence type="ECO:0000256" key="1">
    <source>
        <dbReference type="ARBA" id="ARBA00004141"/>
    </source>
</evidence>
<reference evidence="7 8" key="1">
    <citation type="submission" date="2019-06" db="EMBL/GenBank/DDBJ databases">
        <title>A chromosome-scale genome assembly of the European perch, Perca fluviatilis.</title>
        <authorList>
            <person name="Roques C."/>
            <person name="Zahm M."/>
            <person name="Cabau C."/>
            <person name="Klopp C."/>
            <person name="Bouchez O."/>
            <person name="Donnadieu C."/>
            <person name="Kuhl H."/>
            <person name="Gislard M."/>
            <person name="Guendouz S."/>
            <person name="Journot L."/>
            <person name="Haffray P."/>
            <person name="Bestin A."/>
            <person name="Morvezen R."/>
            <person name="Feron R."/>
            <person name="Wen M."/>
            <person name="Jouanno E."/>
            <person name="Herpin A."/>
            <person name="Schartl M."/>
            <person name="Postlethwait J."/>
            <person name="Schaerlinger B."/>
            <person name="Chardard D."/>
            <person name="Lecocq T."/>
            <person name="Poncet C."/>
            <person name="Jaffrelo L."/>
            <person name="Lampietro C."/>
            <person name="Guiguen Y."/>
        </authorList>
    </citation>
    <scope>NUCLEOTIDE SEQUENCE [LARGE SCALE GENOMIC DNA]</scope>
    <source>
        <tissue evidence="7">Blood</tissue>
    </source>
</reference>
<dbReference type="PANTHER" id="PTHR19282">
    <property type="entry name" value="TETRASPANIN"/>
    <property type="match status" value="1"/>
</dbReference>
<dbReference type="Pfam" id="PF00335">
    <property type="entry name" value="Tetraspanin"/>
    <property type="match status" value="1"/>
</dbReference>
<protein>
    <recommendedName>
        <fullName evidence="9">Tetraspanin</fullName>
    </recommendedName>
</protein>
<feature type="transmembrane region" description="Helical" evidence="6">
    <location>
        <begin position="6"/>
        <end position="27"/>
    </location>
</feature>
<organism evidence="7 8">
    <name type="scientific">Perca fluviatilis</name>
    <name type="common">European perch</name>
    <dbReference type="NCBI Taxonomy" id="8168"/>
    <lineage>
        <taxon>Eukaryota</taxon>
        <taxon>Metazoa</taxon>
        <taxon>Chordata</taxon>
        <taxon>Craniata</taxon>
        <taxon>Vertebrata</taxon>
        <taxon>Euteleostomi</taxon>
        <taxon>Actinopterygii</taxon>
        <taxon>Neopterygii</taxon>
        <taxon>Teleostei</taxon>
        <taxon>Neoteleostei</taxon>
        <taxon>Acanthomorphata</taxon>
        <taxon>Eupercaria</taxon>
        <taxon>Perciformes</taxon>
        <taxon>Percoidei</taxon>
        <taxon>Percidae</taxon>
        <taxon>Percinae</taxon>
        <taxon>Perca</taxon>
    </lineage>
</organism>
<name>A0A6A5F981_PERFL</name>
<evidence type="ECO:0000313" key="8">
    <source>
        <dbReference type="Proteomes" id="UP000465112"/>
    </source>
</evidence>
<feature type="transmembrane region" description="Helical" evidence="6">
    <location>
        <begin position="92"/>
        <end position="120"/>
    </location>
</feature>
<comment type="caution">
    <text evidence="7">The sequence shown here is derived from an EMBL/GenBank/DDBJ whole genome shotgun (WGS) entry which is preliminary data.</text>
</comment>
<evidence type="ECO:0000256" key="4">
    <source>
        <dbReference type="ARBA" id="ARBA00023136"/>
    </source>
</evidence>
<dbReference type="Proteomes" id="UP000465112">
    <property type="component" value="Chromosome 7"/>
</dbReference>
<gene>
    <name evidence="7" type="ORF">PFLUV_G00092270</name>
</gene>
<sequence length="242" mass="27202">MSVSVYVCVYICVCVCVFLCVCFRGDVGISLMFRDNKEEDSDLRCCCSERETDEKLSAAGNTTKRRREEKRREEKKKREDKERMKLNVKIQLLSFCFQVFNFIFLALGLGVLGSGLWILFDRGSLQTSLPSGELRTVGAGLMLIGAVVLLVTLVGILGAEKQIRVVLLLYVGFLIVLILGQLFITVLLLINRDKIEESLDQTVDDIIVNFGADSSEDRLMDRVQKYVSLSSASVPTGHTWRE</sequence>
<evidence type="ECO:0008006" key="9">
    <source>
        <dbReference type="Google" id="ProtNLM"/>
    </source>
</evidence>